<dbReference type="EMBL" id="CM055741">
    <property type="protein sequence ID" value="KAJ8001949.1"/>
    <property type="molecule type" value="Genomic_DNA"/>
</dbReference>
<keyword evidence="2" id="KW-1185">Reference proteome</keyword>
<evidence type="ECO:0000313" key="1">
    <source>
        <dbReference type="EMBL" id="KAJ8001949.1"/>
    </source>
</evidence>
<sequence>MLNGRTHFIITTGPESGRKFITIPFPDTPGDHSPAVTAVLAYYGTACLRLVYASALATHYSEDMRIERVFLNVFVVVVSSYPEIKLRRAVYVNTVQRTWPTAPALQWFCGSTTGSVSSE</sequence>
<dbReference type="Proteomes" id="UP001157502">
    <property type="component" value="Chromosome 14"/>
</dbReference>
<reference evidence="1" key="1">
    <citation type="submission" date="2021-05" db="EMBL/GenBank/DDBJ databases">
        <authorList>
            <person name="Pan Q."/>
            <person name="Jouanno E."/>
            <person name="Zahm M."/>
            <person name="Klopp C."/>
            <person name="Cabau C."/>
            <person name="Louis A."/>
            <person name="Berthelot C."/>
            <person name="Parey E."/>
            <person name="Roest Crollius H."/>
            <person name="Montfort J."/>
            <person name="Robinson-Rechavi M."/>
            <person name="Bouchez O."/>
            <person name="Lampietro C."/>
            <person name="Lopez Roques C."/>
            <person name="Donnadieu C."/>
            <person name="Postlethwait J."/>
            <person name="Bobe J."/>
            <person name="Dillon D."/>
            <person name="Chandos A."/>
            <person name="von Hippel F."/>
            <person name="Guiguen Y."/>
        </authorList>
    </citation>
    <scope>NUCLEOTIDE SEQUENCE</scope>
    <source>
        <strain evidence="1">YG-Jan2019</strain>
    </source>
</reference>
<accession>A0ACC2GE00</accession>
<protein>
    <submittedName>
        <fullName evidence="1">Uncharacterized protein</fullName>
    </submittedName>
</protein>
<comment type="caution">
    <text evidence="1">The sequence shown here is derived from an EMBL/GenBank/DDBJ whole genome shotgun (WGS) entry which is preliminary data.</text>
</comment>
<proteinExistence type="predicted"/>
<organism evidence="1 2">
    <name type="scientific">Dallia pectoralis</name>
    <name type="common">Alaska blackfish</name>
    <dbReference type="NCBI Taxonomy" id="75939"/>
    <lineage>
        <taxon>Eukaryota</taxon>
        <taxon>Metazoa</taxon>
        <taxon>Chordata</taxon>
        <taxon>Craniata</taxon>
        <taxon>Vertebrata</taxon>
        <taxon>Euteleostomi</taxon>
        <taxon>Actinopterygii</taxon>
        <taxon>Neopterygii</taxon>
        <taxon>Teleostei</taxon>
        <taxon>Protacanthopterygii</taxon>
        <taxon>Esociformes</taxon>
        <taxon>Umbridae</taxon>
        <taxon>Dallia</taxon>
    </lineage>
</organism>
<name>A0ACC2GE00_DALPE</name>
<gene>
    <name evidence="1" type="ORF">DPEC_G00174720</name>
</gene>
<evidence type="ECO:0000313" key="2">
    <source>
        <dbReference type="Proteomes" id="UP001157502"/>
    </source>
</evidence>